<dbReference type="NCBIfam" id="NF006671">
    <property type="entry name" value="PRK09219.1"/>
    <property type="match status" value="1"/>
</dbReference>
<dbReference type="SUPFAM" id="SSF53271">
    <property type="entry name" value="PRTase-like"/>
    <property type="match status" value="1"/>
</dbReference>
<organism evidence="8 9">
    <name type="scientific">Peptoniphilus equinus</name>
    <dbReference type="NCBI Taxonomy" id="3016343"/>
    <lineage>
        <taxon>Bacteria</taxon>
        <taxon>Bacillati</taxon>
        <taxon>Bacillota</taxon>
        <taxon>Tissierellia</taxon>
        <taxon>Tissierellales</taxon>
        <taxon>Peptoniphilaceae</taxon>
        <taxon>Peptoniphilus</taxon>
    </lineage>
</organism>
<comment type="subcellular location">
    <subcellularLocation>
        <location evidence="5">Cytoplasm</location>
    </subcellularLocation>
</comment>
<evidence type="ECO:0000256" key="1">
    <source>
        <dbReference type="ARBA" id="ARBA00022490"/>
    </source>
</evidence>
<dbReference type="InterPro" id="IPR050118">
    <property type="entry name" value="Pur/Pyrimidine_PRTase"/>
</dbReference>
<proteinExistence type="inferred from homology"/>
<evidence type="ECO:0000313" key="8">
    <source>
        <dbReference type="EMBL" id="WBW50201.1"/>
    </source>
</evidence>
<feature type="binding site" evidence="5">
    <location>
        <begin position="129"/>
        <end position="133"/>
    </location>
    <ligand>
        <name>5-phospho-alpha-D-ribose 1-diphosphate</name>
        <dbReference type="ChEBI" id="CHEBI:58017"/>
    </ligand>
</feature>
<evidence type="ECO:0000259" key="7">
    <source>
        <dbReference type="Pfam" id="PF00156"/>
    </source>
</evidence>
<evidence type="ECO:0000256" key="5">
    <source>
        <dbReference type="HAMAP-Rule" id="MF_01184"/>
    </source>
</evidence>
<dbReference type="EMBL" id="CP115667">
    <property type="protein sequence ID" value="WBW50201.1"/>
    <property type="molecule type" value="Genomic_DNA"/>
</dbReference>
<feature type="domain" description="Phosphoribosyltransferase" evidence="7">
    <location>
        <begin position="34"/>
        <end position="158"/>
    </location>
</feature>
<dbReference type="Gene3D" id="3.40.50.2020">
    <property type="match status" value="1"/>
</dbReference>
<evidence type="ECO:0000256" key="2">
    <source>
        <dbReference type="ARBA" id="ARBA00022676"/>
    </source>
</evidence>
<keyword evidence="2 5" id="KW-0328">Glycosyltransferase</keyword>
<dbReference type="RefSeq" id="WP_271191732.1">
    <property type="nucleotide sequence ID" value="NZ_CP115667.1"/>
</dbReference>
<protein>
    <recommendedName>
        <fullName evidence="5 6">Xanthine phosphoribosyltransferase</fullName>
        <shortName evidence="5">XPRTase</shortName>
        <ecNumber evidence="5 6">2.4.2.22</ecNumber>
    </recommendedName>
</protein>
<dbReference type="PANTHER" id="PTHR43864">
    <property type="entry name" value="HYPOXANTHINE/GUANINE PHOSPHORIBOSYLTRANSFERASE"/>
    <property type="match status" value="1"/>
</dbReference>
<dbReference type="HAMAP" id="MF_01184">
    <property type="entry name" value="XPRTase"/>
    <property type="match status" value="1"/>
</dbReference>
<evidence type="ECO:0000256" key="4">
    <source>
        <dbReference type="ARBA" id="ARBA00022726"/>
    </source>
</evidence>
<dbReference type="Proteomes" id="UP001210339">
    <property type="component" value="Chromosome"/>
</dbReference>
<feature type="binding site" evidence="5">
    <location>
        <position position="27"/>
    </location>
    <ligand>
        <name>xanthine</name>
        <dbReference type="ChEBI" id="CHEBI:17712"/>
    </ligand>
</feature>
<keyword evidence="3 5" id="KW-0808">Transferase</keyword>
<feature type="binding site" evidence="5">
    <location>
        <position position="157"/>
    </location>
    <ligand>
        <name>xanthine</name>
        <dbReference type="ChEBI" id="CHEBI:17712"/>
    </ligand>
</feature>
<keyword evidence="9" id="KW-1185">Reference proteome</keyword>
<keyword evidence="1 5" id="KW-0963">Cytoplasm</keyword>
<dbReference type="InterPro" id="IPR029057">
    <property type="entry name" value="PRTase-like"/>
</dbReference>
<comment type="similarity">
    <text evidence="5">Belongs to the purine/pyrimidine phosphoribosyltransferase family. Xpt subfamily.</text>
</comment>
<sequence>MKELEQRILLDGRVLPGEVVKVDSFLNHQLDVAFLSKMGQAIYDRFKDQHVTKILTIEASGIAIAVLASTYFGNVPVVFAKKGASSNIGTDFYTAPVHSYTKNKDYNVIVSKRYLSEEDRVLIIDDFLAEGQAMTGMMSLCDQANATIVGLSVAIEKGFQSGGKKLREAGYNLDSLAIIESIEDEVITFRPQ</sequence>
<name>A0ABY7QUV4_9FIRM</name>
<dbReference type="GO" id="GO:0000310">
    <property type="term" value="F:xanthine phosphoribosyltransferase activity"/>
    <property type="evidence" value="ECO:0007669"/>
    <property type="project" value="UniProtKB-EC"/>
</dbReference>
<reference evidence="8 9" key="1">
    <citation type="submission" date="2023-01" db="EMBL/GenBank/DDBJ databases">
        <authorList>
            <person name="Lee S.H."/>
            <person name="Jung H.S."/>
            <person name="Yun J.U."/>
        </authorList>
    </citation>
    <scope>NUCLEOTIDE SEQUENCE [LARGE SCALE GENOMIC DNA]</scope>
    <source>
        <strain evidence="8 9">CBA3646</strain>
    </source>
</reference>
<evidence type="ECO:0000256" key="3">
    <source>
        <dbReference type="ARBA" id="ARBA00022679"/>
    </source>
</evidence>
<evidence type="ECO:0000313" key="9">
    <source>
        <dbReference type="Proteomes" id="UP001210339"/>
    </source>
</evidence>
<comment type="catalytic activity">
    <reaction evidence="5">
        <text>XMP + diphosphate = xanthine + 5-phospho-alpha-D-ribose 1-diphosphate</text>
        <dbReference type="Rhea" id="RHEA:10800"/>
        <dbReference type="ChEBI" id="CHEBI:17712"/>
        <dbReference type="ChEBI" id="CHEBI:33019"/>
        <dbReference type="ChEBI" id="CHEBI:57464"/>
        <dbReference type="ChEBI" id="CHEBI:58017"/>
        <dbReference type="EC" id="2.4.2.22"/>
    </reaction>
</comment>
<dbReference type="Pfam" id="PF00156">
    <property type="entry name" value="Pribosyltran"/>
    <property type="match status" value="1"/>
</dbReference>
<dbReference type="EC" id="2.4.2.22" evidence="5 6"/>
<evidence type="ECO:0000256" key="6">
    <source>
        <dbReference type="NCBIfam" id="TIGR01744"/>
    </source>
</evidence>
<dbReference type="PANTHER" id="PTHR43864:SF1">
    <property type="entry name" value="XANTHINE PHOSPHORIBOSYLTRANSFERASE"/>
    <property type="match status" value="1"/>
</dbReference>
<keyword evidence="4 5" id="KW-0660">Purine salvage</keyword>
<dbReference type="CDD" id="cd06223">
    <property type="entry name" value="PRTases_typeI"/>
    <property type="match status" value="1"/>
</dbReference>
<comment type="subunit">
    <text evidence="5">Homodimer.</text>
</comment>
<comment type="pathway">
    <text evidence="5">Purine metabolism; XMP biosynthesis via salvage pathway; XMP from xanthine: step 1/1.</text>
</comment>
<dbReference type="InterPro" id="IPR000836">
    <property type="entry name" value="PRTase_dom"/>
</dbReference>
<dbReference type="NCBIfam" id="TIGR01744">
    <property type="entry name" value="XPRTase"/>
    <property type="match status" value="1"/>
</dbReference>
<comment type="function">
    <text evidence="5">Converts the preformed base xanthine, a product of nucleic acid breakdown, to xanthosine 5'-monophosphate (XMP), so it can be reused for RNA or DNA synthesis.</text>
</comment>
<dbReference type="InterPro" id="IPR010079">
    <property type="entry name" value="Xanthine_PRibTrfase"/>
</dbReference>
<gene>
    <name evidence="5" type="primary">xpt</name>
    <name evidence="8" type="ORF">O6R05_01180</name>
</gene>
<accession>A0ABY7QUV4</accession>
<comment type="caution">
    <text evidence="5">Lacks conserved residue(s) required for the propagation of feature annotation.</text>
</comment>